<dbReference type="AlphaFoldDB" id="A0A8S1EQT9"/>
<evidence type="ECO:0000313" key="2">
    <source>
        <dbReference type="EMBL" id="CAB3401915.1"/>
    </source>
</evidence>
<accession>A0A8S1EQT9</accession>
<feature type="region of interest" description="Disordered" evidence="1">
    <location>
        <begin position="274"/>
        <end position="325"/>
    </location>
</feature>
<gene>
    <name evidence="2" type="ORF">CBOVIS_LOCUS4596</name>
</gene>
<organism evidence="2 3">
    <name type="scientific">Caenorhabditis bovis</name>
    <dbReference type="NCBI Taxonomy" id="2654633"/>
    <lineage>
        <taxon>Eukaryota</taxon>
        <taxon>Metazoa</taxon>
        <taxon>Ecdysozoa</taxon>
        <taxon>Nematoda</taxon>
        <taxon>Chromadorea</taxon>
        <taxon>Rhabditida</taxon>
        <taxon>Rhabditina</taxon>
        <taxon>Rhabditomorpha</taxon>
        <taxon>Rhabditoidea</taxon>
        <taxon>Rhabditidae</taxon>
        <taxon>Peloderinae</taxon>
        <taxon>Caenorhabditis</taxon>
    </lineage>
</organism>
<dbReference type="EMBL" id="CADEPM010000003">
    <property type="protein sequence ID" value="CAB3401915.1"/>
    <property type="molecule type" value="Genomic_DNA"/>
</dbReference>
<feature type="compositionally biased region" description="Polar residues" evidence="1">
    <location>
        <begin position="284"/>
        <end position="293"/>
    </location>
</feature>
<proteinExistence type="predicted"/>
<comment type="caution">
    <text evidence="2">The sequence shown here is derived from an EMBL/GenBank/DDBJ whole genome shotgun (WGS) entry which is preliminary data.</text>
</comment>
<name>A0A8S1EQT9_9PELO</name>
<keyword evidence="3" id="KW-1185">Reference proteome</keyword>
<evidence type="ECO:0000313" key="3">
    <source>
        <dbReference type="Proteomes" id="UP000494206"/>
    </source>
</evidence>
<evidence type="ECO:0000256" key="1">
    <source>
        <dbReference type="SAM" id="MobiDB-lite"/>
    </source>
</evidence>
<protein>
    <submittedName>
        <fullName evidence="2">Uncharacterized protein</fullName>
    </submittedName>
</protein>
<dbReference type="Proteomes" id="UP000494206">
    <property type="component" value="Unassembled WGS sequence"/>
</dbReference>
<reference evidence="2 3" key="1">
    <citation type="submission" date="2020-04" db="EMBL/GenBank/DDBJ databases">
        <authorList>
            <person name="Laetsch R D."/>
            <person name="Stevens L."/>
            <person name="Kumar S."/>
            <person name="Blaxter L. M."/>
        </authorList>
    </citation>
    <scope>NUCLEOTIDE SEQUENCE [LARGE SCALE GENOMIC DNA]</scope>
</reference>
<sequence>MQDVIEKFKESLKTAGDEKTLPSMNDSLHIIHDIIEDTPTKVIADEGFLALMAVYCYTETPMLNLAFSCADKIVDRTYDDDDGKFLRLVFQKMFTKWEESFITLGNRIRTSLKASMITTLSIELLRKFVERHSHVIEIANPTTKEDEELVENYSDALSKLLCLRITVKETAQHCESVFLIICRKLFRECHCCVPENETIERIERIMFYFKHLSSLRQTLEYDKNMKKSAEACKLLKYLMHLDCVKNVEKLGSPTTSPLNVQIHMHCEDANRLAQIKPSPGDRANPTNAESIPSEQEEATPIEASKDCGELSSSSQEVAESDQMKKRKIPMEEQLDDGPIVKLIPSFWDLPDEIVDDVVQKKNTKTRYSHEENMRLIRYVYREIQELEEKNEWVNLKSQKFFEKYVAKKYTNRTLTALVQK</sequence>